<evidence type="ECO:0000256" key="3">
    <source>
        <dbReference type="ARBA" id="ARBA00023134"/>
    </source>
</evidence>
<name>A0AAD9CC39_DISEL</name>
<sequence length="183" mass="20106">MASGLTIVLLGNSGVGKSASGNTILGRTAFVSKRSFTSVTKEVSKQTDRVFGKQISVHDTPGILGSEKEVTTLCQDLLKSKEPCLFLIMVKIDRFTIEQNNAVEAAIRVIGDEGFENCHLLFTSGDALNDIQLDEFINDDPESPLPTLVERFKKRYHVFNNENGGPEQVRHLLEKSGHLSDGE</sequence>
<dbReference type="InterPro" id="IPR006703">
    <property type="entry name" value="G_AIG1"/>
</dbReference>
<keyword evidence="3" id="KW-0342">GTP-binding</keyword>
<evidence type="ECO:0000259" key="4">
    <source>
        <dbReference type="PROSITE" id="PS51720"/>
    </source>
</evidence>
<proteinExistence type="inferred from homology"/>
<dbReference type="PANTHER" id="PTHR10903">
    <property type="entry name" value="GTPASE, IMAP FAMILY MEMBER-RELATED"/>
    <property type="match status" value="1"/>
</dbReference>
<dbReference type="Proteomes" id="UP001228049">
    <property type="component" value="Unassembled WGS sequence"/>
</dbReference>
<comment type="similarity">
    <text evidence="1">Belongs to the TRAFAC class TrmE-Era-EngA-EngB-Septin-like GTPase superfamily. AIG1/Toc34/Toc159-like paraseptin GTPase family. IAN subfamily.</text>
</comment>
<organism evidence="5 6">
    <name type="scientific">Dissostichus eleginoides</name>
    <name type="common">Patagonian toothfish</name>
    <name type="synonym">Dissostichus amissus</name>
    <dbReference type="NCBI Taxonomy" id="100907"/>
    <lineage>
        <taxon>Eukaryota</taxon>
        <taxon>Metazoa</taxon>
        <taxon>Chordata</taxon>
        <taxon>Craniata</taxon>
        <taxon>Vertebrata</taxon>
        <taxon>Euteleostomi</taxon>
        <taxon>Actinopterygii</taxon>
        <taxon>Neopterygii</taxon>
        <taxon>Teleostei</taxon>
        <taxon>Neoteleostei</taxon>
        <taxon>Acanthomorphata</taxon>
        <taxon>Eupercaria</taxon>
        <taxon>Perciformes</taxon>
        <taxon>Notothenioidei</taxon>
        <taxon>Nototheniidae</taxon>
        <taxon>Dissostichus</taxon>
    </lineage>
</organism>
<dbReference type="SUPFAM" id="SSF52540">
    <property type="entry name" value="P-loop containing nucleoside triphosphate hydrolases"/>
    <property type="match status" value="1"/>
</dbReference>
<gene>
    <name evidence="5" type="ORF">KUDE01_000192</name>
</gene>
<reference evidence="5" key="1">
    <citation type="submission" date="2023-04" db="EMBL/GenBank/DDBJ databases">
        <title>Chromosome-level genome of Chaenocephalus aceratus.</title>
        <authorList>
            <person name="Park H."/>
        </authorList>
    </citation>
    <scope>NUCLEOTIDE SEQUENCE</scope>
    <source>
        <strain evidence="5">DE</strain>
        <tissue evidence="5">Muscle</tissue>
    </source>
</reference>
<dbReference type="GO" id="GO:0005525">
    <property type="term" value="F:GTP binding"/>
    <property type="evidence" value="ECO:0007669"/>
    <property type="project" value="UniProtKB-KW"/>
</dbReference>
<dbReference type="PANTHER" id="PTHR10903:SF170">
    <property type="entry name" value="GTPASE IMAP FAMILY MEMBER 7"/>
    <property type="match status" value="1"/>
</dbReference>
<dbReference type="Gene3D" id="3.40.50.300">
    <property type="entry name" value="P-loop containing nucleotide triphosphate hydrolases"/>
    <property type="match status" value="1"/>
</dbReference>
<protein>
    <submittedName>
        <fullName evidence="5">GTPase IMAP family member 4</fullName>
    </submittedName>
</protein>
<dbReference type="AlphaFoldDB" id="A0AAD9CC39"/>
<keyword evidence="6" id="KW-1185">Reference proteome</keyword>
<evidence type="ECO:0000256" key="1">
    <source>
        <dbReference type="ARBA" id="ARBA00008535"/>
    </source>
</evidence>
<feature type="domain" description="AIG1-type G" evidence="4">
    <location>
        <begin position="2"/>
        <end position="183"/>
    </location>
</feature>
<comment type="caution">
    <text evidence="5">The sequence shown here is derived from an EMBL/GenBank/DDBJ whole genome shotgun (WGS) entry which is preliminary data.</text>
</comment>
<dbReference type="InterPro" id="IPR027417">
    <property type="entry name" value="P-loop_NTPase"/>
</dbReference>
<dbReference type="PROSITE" id="PS51720">
    <property type="entry name" value="G_AIG1"/>
    <property type="match status" value="1"/>
</dbReference>
<evidence type="ECO:0000313" key="6">
    <source>
        <dbReference type="Proteomes" id="UP001228049"/>
    </source>
</evidence>
<evidence type="ECO:0000313" key="5">
    <source>
        <dbReference type="EMBL" id="KAK1899400.1"/>
    </source>
</evidence>
<dbReference type="InterPro" id="IPR045058">
    <property type="entry name" value="GIMA/IAN/Toc"/>
</dbReference>
<accession>A0AAD9CC39</accession>
<evidence type="ECO:0000256" key="2">
    <source>
        <dbReference type="ARBA" id="ARBA00022741"/>
    </source>
</evidence>
<keyword evidence="2" id="KW-0547">Nucleotide-binding</keyword>
<dbReference type="EMBL" id="JASDAP010000007">
    <property type="protein sequence ID" value="KAK1899400.1"/>
    <property type="molecule type" value="Genomic_DNA"/>
</dbReference>
<dbReference type="Pfam" id="PF04548">
    <property type="entry name" value="AIG1"/>
    <property type="match status" value="1"/>
</dbReference>